<keyword evidence="5 9" id="KW-0547">Nucleotide-binding</keyword>
<dbReference type="InterPro" id="IPR004424">
    <property type="entry name" value="IspE"/>
</dbReference>
<sequence>MVTINANAKINLTLDILGKRTDGYHEVSMVMQSINLFDILTFTKLDAEEGIILHGDVKGVAKPEDNLIYKAAKLFLDTYKINSGVEINLIKRIPVAAGLAGGSTDAAAVFRGLNELFEMNLGINALCKMAEQLGSDISFCLMGGTMLATGRGEILQEISAMPKTNIVLVKPKVDVSTAWVYKNYHKVQDSVIHPDNKAMRKSLIKKDLQGICKALGNVLEYVTIPEYPEIAKIKQKLSDYGAMAAMMSGSGPTVFAIVEDSQKAKDIVSKIQLDFDADVFAVETAEKNF</sequence>
<dbReference type="Gene3D" id="3.30.70.890">
    <property type="entry name" value="GHMP kinase, C-terminal domain"/>
    <property type="match status" value="1"/>
</dbReference>
<feature type="domain" description="GHMP kinase C-terminal" evidence="11">
    <location>
        <begin position="199"/>
        <end position="272"/>
    </location>
</feature>
<dbReference type="GO" id="GO:0016114">
    <property type="term" value="P:terpenoid biosynthetic process"/>
    <property type="evidence" value="ECO:0007669"/>
    <property type="project" value="UniProtKB-UniRule"/>
</dbReference>
<comment type="pathway">
    <text evidence="9">Isoprenoid biosynthesis; isopentenyl diphosphate biosynthesis via DXP pathway; isopentenyl diphosphate from 1-deoxy-D-xylulose 5-phosphate: step 3/6.</text>
</comment>
<comment type="catalytic activity">
    <reaction evidence="9">
        <text>4-CDP-2-C-methyl-D-erythritol + ATP = 4-CDP-2-C-methyl-D-erythritol 2-phosphate + ADP + H(+)</text>
        <dbReference type="Rhea" id="RHEA:18437"/>
        <dbReference type="ChEBI" id="CHEBI:15378"/>
        <dbReference type="ChEBI" id="CHEBI:30616"/>
        <dbReference type="ChEBI" id="CHEBI:57823"/>
        <dbReference type="ChEBI" id="CHEBI:57919"/>
        <dbReference type="ChEBI" id="CHEBI:456216"/>
        <dbReference type="EC" id="2.7.1.148"/>
    </reaction>
</comment>
<protein>
    <recommendedName>
        <fullName evidence="3 9">4-diphosphocytidyl-2-C-methyl-D-erythritol kinase</fullName>
        <shortName evidence="9">CMK</shortName>
        <ecNumber evidence="2 9">2.7.1.148</ecNumber>
    </recommendedName>
    <alternativeName>
        <fullName evidence="8 9">4-(cytidine-5'-diphospho)-2-C-methyl-D-erythritol kinase</fullName>
    </alternativeName>
</protein>
<dbReference type="PIRSF" id="PIRSF010376">
    <property type="entry name" value="IspE"/>
    <property type="match status" value="1"/>
</dbReference>
<gene>
    <name evidence="9 12" type="primary">ispE</name>
    <name evidence="12" type="ORF">NCTC10571_02466</name>
</gene>
<evidence type="ECO:0000256" key="9">
    <source>
        <dbReference type="HAMAP-Rule" id="MF_00061"/>
    </source>
</evidence>
<dbReference type="PANTHER" id="PTHR43527:SF2">
    <property type="entry name" value="4-DIPHOSPHOCYTIDYL-2-C-METHYL-D-ERYTHRITOL KINASE, CHLOROPLASTIC"/>
    <property type="match status" value="1"/>
</dbReference>
<dbReference type="UniPathway" id="UPA00056">
    <property type="reaction ID" value="UER00094"/>
</dbReference>
<dbReference type="AlphaFoldDB" id="A0A378NV72"/>
<dbReference type="InterPro" id="IPR006204">
    <property type="entry name" value="GHMP_kinase_N_dom"/>
</dbReference>
<evidence type="ECO:0000313" key="13">
    <source>
        <dbReference type="Proteomes" id="UP000255234"/>
    </source>
</evidence>
<dbReference type="Pfam" id="PF00288">
    <property type="entry name" value="GHMP_kinases_N"/>
    <property type="match status" value="1"/>
</dbReference>
<dbReference type="HAMAP" id="MF_00061">
    <property type="entry name" value="IspE"/>
    <property type="match status" value="1"/>
</dbReference>
<dbReference type="PRINTS" id="PR00958">
    <property type="entry name" value="HOMSERKINASE"/>
</dbReference>
<feature type="domain" description="GHMP kinase N-terminal" evidence="10">
    <location>
        <begin position="66"/>
        <end position="144"/>
    </location>
</feature>
<evidence type="ECO:0000256" key="4">
    <source>
        <dbReference type="ARBA" id="ARBA00022679"/>
    </source>
</evidence>
<dbReference type="Proteomes" id="UP000255234">
    <property type="component" value="Unassembled WGS sequence"/>
</dbReference>
<dbReference type="GO" id="GO:0050515">
    <property type="term" value="F:4-(cytidine 5'-diphospho)-2-C-methyl-D-erythritol kinase activity"/>
    <property type="evidence" value="ECO:0007669"/>
    <property type="project" value="UniProtKB-UniRule"/>
</dbReference>
<comment type="similarity">
    <text evidence="1 9">Belongs to the GHMP kinase family. IspE subfamily.</text>
</comment>
<evidence type="ECO:0000256" key="1">
    <source>
        <dbReference type="ARBA" id="ARBA00009684"/>
    </source>
</evidence>
<evidence type="ECO:0000256" key="6">
    <source>
        <dbReference type="ARBA" id="ARBA00022777"/>
    </source>
</evidence>
<dbReference type="Pfam" id="PF08544">
    <property type="entry name" value="GHMP_kinases_C"/>
    <property type="match status" value="1"/>
</dbReference>
<evidence type="ECO:0000256" key="8">
    <source>
        <dbReference type="ARBA" id="ARBA00032554"/>
    </source>
</evidence>
<feature type="binding site" evidence="9">
    <location>
        <begin position="94"/>
        <end position="104"/>
    </location>
    <ligand>
        <name>ATP</name>
        <dbReference type="ChEBI" id="CHEBI:30616"/>
    </ligand>
</feature>
<dbReference type="SUPFAM" id="SSF55060">
    <property type="entry name" value="GHMP Kinase, C-terminal domain"/>
    <property type="match status" value="1"/>
</dbReference>
<comment type="function">
    <text evidence="9">Catalyzes the phosphorylation of the position 2 hydroxy group of 4-diphosphocytidyl-2C-methyl-D-erythritol.</text>
</comment>
<dbReference type="RefSeq" id="WP_115152299.1">
    <property type="nucleotide sequence ID" value="NZ_UGPP01000001.1"/>
</dbReference>
<dbReference type="InterPro" id="IPR036554">
    <property type="entry name" value="GHMP_kinase_C_sf"/>
</dbReference>
<proteinExistence type="inferred from homology"/>
<keyword evidence="7 9" id="KW-0067">ATP-binding</keyword>
<dbReference type="InterPro" id="IPR014721">
    <property type="entry name" value="Ribsml_uS5_D2-typ_fold_subgr"/>
</dbReference>
<dbReference type="InterPro" id="IPR013750">
    <property type="entry name" value="GHMP_kinase_C_dom"/>
</dbReference>
<dbReference type="GO" id="GO:0019288">
    <property type="term" value="P:isopentenyl diphosphate biosynthetic process, methylerythritol 4-phosphate pathway"/>
    <property type="evidence" value="ECO:0007669"/>
    <property type="project" value="UniProtKB-UniRule"/>
</dbReference>
<dbReference type="Gene3D" id="3.30.230.10">
    <property type="match status" value="1"/>
</dbReference>
<dbReference type="PANTHER" id="PTHR43527">
    <property type="entry name" value="4-DIPHOSPHOCYTIDYL-2-C-METHYL-D-ERYTHRITOL KINASE, CHLOROPLASTIC"/>
    <property type="match status" value="1"/>
</dbReference>
<keyword evidence="6 9" id="KW-0418">Kinase</keyword>
<evidence type="ECO:0000256" key="7">
    <source>
        <dbReference type="ARBA" id="ARBA00022840"/>
    </source>
</evidence>
<dbReference type="EC" id="2.7.1.148" evidence="2 9"/>
<organism evidence="12 13">
    <name type="scientific">Megamonas hypermegale</name>
    <dbReference type="NCBI Taxonomy" id="158847"/>
    <lineage>
        <taxon>Bacteria</taxon>
        <taxon>Bacillati</taxon>
        <taxon>Bacillota</taxon>
        <taxon>Negativicutes</taxon>
        <taxon>Selenomonadales</taxon>
        <taxon>Selenomonadaceae</taxon>
        <taxon>Megamonas</taxon>
    </lineage>
</organism>
<evidence type="ECO:0000259" key="10">
    <source>
        <dbReference type="Pfam" id="PF00288"/>
    </source>
</evidence>
<feature type="active site" evidence="9">
    <location>
        <position position="136"/>
    </location>
</feature>
<dbReference type="NCBIfam" id="TIGR00154">
    <property type="entry name" value="ispE"/>
    <property type="match status" value="1"/>
</dbReference>
<feature type="active site" evidence="9">
    <location>
        <position position="9"/>
    </location>
</feature>
<dbReference type="NCBIfam" id="NF011202">
    <property type="entry name" value="PRK14608.1"/>
    <property type="match status" value="1"/>
</dbReference>
<dbReference type="EMBL" id="UGPP01000001">
    <property type="protein sequence ID" value="STY72274.1"/>
    <property type="molecule type" value="Genomic_DNA"/>
</dbReference>
<keyword evidence="9" id="KW-0414">Isoprene biosynthesis</keyword>
<evidence type="ECO:0000259" key="11">
    <source>
        <dbReference type="Pfam" id="PF08544"/>
    </source>
</evidence>
<dbReference type="SUPFAM" id="SSF54211">
    <property type="entry name" value="Ribosomal protein S5 domain 2-like"/>
    <property type="match status" value="1"/>
</dbReference>
<evidence type="ECO:0000256" key="3">
    <source>
        <dbReference type="ARBA" id="ARBA00017473"/>
    </source>
</evidence>
<accession>A0A378NV72</accession>
<evidence type="ECO:0000256" key="5">
    <source>
        <dbReference type="ARBA" id="ARBA00022741"/>
    </source>
</evidence>
<evidence type="ECO:0000256" key="2">
    <source>
        <dbReference type="ARBA" id="ARBA00012052"/>
    </source>
</evidence>
<reference evidence="12 13" key="1">
    <citation type="submission" date="2018-06" db="EMBL/GenBank/DDBJ databases">
        <authorList>
            <consortium name="Pathogen Informatics"/>
            <person name="Doyle S."/>
        </authorList>
    </citation>
    <scope>NUCLEOTIDE SEQUENCE [LARGE SCALE GENOMIC DNA]</scope>
    <source>
        <strain evidence="12 13">NCTC10571</strain>
    </source>
</reference>
<name>A0A378NV72_9FIRM</name>
<dbReference type="InterPro" id="IPR020568">
    <property type="entry name" value="Ribosomal_Su5_D2-typ_SF"/>
</dbReference>
<keyword evidence="4 9" id="KW-0808">Transferase</keyword>
<evidence type="ECO:0000313" key="12">
    <source>
        <dbReference type="EMBL" id="STY72274.1"/>
    </source>
</evidence>
<dbReference type="GO" id="GO:0005524">
    <property type="term" value="F:ATP binding"/>
    <property type="evidence" value="ECO:0007669"/>
    <property type="project" value="UniProtKB-UniRule"/>
</dbReference>